<evidence type="ECO:0000313" key="3">
    <source>
        <dbReference type="EMBL" id="TXG61234.1"/>
    </source>
</evidence>
<dbReference type="GO" id="GO:0005634">
    <property type="term" value="C:nucleus"/>
    <property type="evidence" value="ECO:0007669"/>
    <property type="project" value="TreeGrafter"/>
</dbReference>
<evidence type="ECO:0000256" key="1">
    <source>
        <dbReference type="ARBA" id="ARBA00009207"/>
    </source>
</evidence>
<dbReference type="Proteomes" id="UP000323000">
    <property type="component" value="Chromosome 5"/>
</dbReference>
<reference evidence="4" key="1">
    <citation type="journal article" date="2019" name="Gigascience">
        <title>De novo genome assembly of the endangered Acer yangbiense, a plant species with extremely small populations endemic to Yunnan Province, China.</title>
        <authorList>
            <person name="Yang J."/>
            <person name="Wariss H.M."/>
            <person name="Tao L."/>
            <person name="Zhang R."/>
            <person name="Yun Q."/>
            <person name="Hollingsworth P."/>
            <person name="Dao Z."/>
            <person name="Luo G."/>
            <person name="Guo H."/>
            <person name="Ma Y."/>
            <person name="Sun W."/>
        </authorList>
    </citation>
    <scope>NUCLEOTIDE SEQUENCE [LARGE SCALE GENOMIC DNA]</scope>
    <source>
        <strain evidence="4">cv. Malutang</strain>
    </source>
</reference>
<name>A0A5C7HWP6_9ROSI</name>
<dbReference type="GO" id="GO:0005737">
    <property type="term" value="C:cytoplasm"/>
    <property type="evidence" value="ECO:0007669"/>
    <property type="project" value="TreeGrafter"/>
</dbReference>
<dbReference type="GO" id="GO:0019888">
    <property type="term" value="F:protein phosphatase regulator activity"/>
    <property type="evidence" value="ECO:0007669"/>
    <property type="project" value="InterPro"/>
</dbReference>
<proteinExistence type="inferred from homology"/>
<dbReference type="AlphaFoldDB" id="A0A5C7HWP6"/>
<dbReference type="InterPro" id="IPR015267">
    <property type="entry name" value="PPP4R2"/>
</dbReference>
<dbReference type="GO" id="GO:0030289">
    <property type="term" value="C:protein phosphatase 4 complex"/>
    <property type="evidence" value="ECO:0007669"/>
    <property type="project" value="InterPro"/>
</dbReference>
<sequence>MEAAVNENSEHPVAHDQDNMVPDSEVSNHEGSEPKHEFNVEEIRSVLEVIASTGKFWLPVAHNFPLERFKDVGEHNVGWNLMHDWDKLKSMISFQLKQVLSEYPEANMPTEQQNASLGETYPELLKRLDEALLCFVEGPPFTLQRLCEVTALLYVACILLAARSIYPNLSKLALALEKNLLVTSTLNSCTDPYPQMTHMTETPVESDKASEEAQLHSNSVENGAEPLPMVDGDEVMVEVEEADIDDEMTIDMEALEEIVGPSEKNATPTENS</sequence>
<gene>
    <name evidence="3" type="ORF">EZV62_012597</name>
</gene>
<comment type="caution">
    <text evidence="3">The sequence shown here is derived from an EMBL/GenBank/DDBJ whole genome shotgun (WGS) entry which is preliminary data.</text>
</comment>
<protein>
    <submittedName>
        <fullName evidence="3">Uncharacterized protein</fullName>
    </submittedName>
</protein>
<feature type="region of interest" description="Disordered" evidence="2">
    <location>
        <begin position="1"/>
        <end position="37"/>
    </location>
</feature>
<feature type="compositionally biased region" description="Basic and acidic residues" evidence="2">
    <location>
        <begin position="8"/>
        <end position="18"/>
    </location>
</feature>
<evidence type="ECO:0000256" key="2">
    <source>
        <dbReference type="SAM" id="MobiDB-lite"/>
    </source>
</evidence>
<dbReference type="PANTHER" id="PTHR16487">
    <property type="entry name" value="PPP4R2-RELATED PROTEIN"/>
    <property type="match status" value="1"/>
</dbReference>
<comment type="similarity">
    <text evidence="1">Belongs to the PPP4R2 family.</text>
</comment>
<dbReference type="PANTHER" id="PTHR16487:SF0">
    <property type="entry name" value="PROTEIN PHOSPHATASE 4 REGULATORY SUBUNIT 2-RELATED"/>
    <property type="match status" value="1"/>
</dbReference>
<evidence type="ECO:0000313" key="4">
    <source>
        <dbReference type="Proteomes" id="UP000323000"/>
    </source>
</evidence>
<keyword evidence="4" id="KW-1185">Reference proteome</keyword>
<feature type="compositionally biased region" description="Basic and acidic residues" evidence="2">
    <location>
        <begin position="26"/>
        <end position="37"/>
    </location>
</feature>
<organism evidence="3 4">
    <name type="scientific">Acer yangbiense</name>
    <dbReference type="NCBI Taxonomy" id="1000413"/>
    <lineage>
        <taxon>Eukaryota</taxon>
        <taxon>Viridiplantae</taxon>
        <taxon>Streptophyta</taxon>
        <taxon>Embryophyta</taxon>
        <taxon>Tracheophyta</taxon>
        <taxon>Spermatophyta</taxon>
        <taxon>Magnoliopsida</taxon>
        <taxon>eudicotyledons</taxon>
        <taxon>Gunneridae</taxon>
        <taxon>Pentapetalae</taxon>
        <taxon>rosids</taxon>
        <taxon>malvids</taxon>
        <taxon>Sapindales</taxon>
        <taxon>Sapindaceae</taxon>
        <taxon>Hippocastanoideae</taxon>
        <taxon>Acereae</taxon>
        <taxon>Acer</taxon>
    </lineage>
</organism>
<feature type="region of interest" description="Disordered" evidence="2">
    <location>
        <begin position="200"/>
        <end position="231"/>
    </location>
</feature>
<feature type="compositionally biased region" description="Basic and acidic residues" evidence="2">
    <location>
        <begin position="205"/>
        <end position="214"/>
    </location>
</feature>
<dbReference type="OrthoDB" id="341898at2759"/>
<dbReference type="EMBL" id="VAHF01000005">
    <property type="protein sequence ID" value="TXG61234.1"/>
    <property type="molecule type" value="Genomic_DNA"/>
</dbReference>
<accession>A0A5C7HWP6</accession>